<dbReference type="Proteomes" id="UP000319383">
    <property type="component" value="Chromosome"/>
</dbReference>
<keyword evidence="2" id="KW-1185">Reference proteome</keyword>
<accession>A0A517ZL14</accession>
<proteinExistence type="predicted"/>
<reference evidence="1 2" key="1">
    <citation type="submission" date="2019-02" db="EMBL/GenBank/DDBJ databases">
        <title>Deep-cultivation of Planctomycetes and their phenomic and genomic characterization uncovers novel biology.</title>
        <authorList>
            <person name="Wiegand S."/>
            <person name="Jogler M."/>
            <person name="Boedeker C."/>
            <person name="Pinto D."/>
            <person name="Vollmers J."/>
            <person name="Rivas-Marin E."/>
            <person name="Kohn T."/>
            <person name="Peeters S.H."/>
            <person name="Heuer A."/>
            <person name="Rast P."/>
            <person name="Oberbeckmann S."/>
            <person name="Bunk B."/>
            <person name="Jeske O."/>
            <person name="Meyerdierks A."/>
            <person name="Storesund J.E."/>
            <person name="Kallscheuer N."/>
            <person name="Luecker S."/>
            <person name="Lage O.M."/>
            <person name="Pohl T."/>
            <person name="Merkel B.J."/>
            <person name="Hornburger P."/>
            <person name="Mueller R.-W."/>
            <person name="Bruemmer F."/>
            <person name="Labrenz M."/>
            <person name="Spormann A.M."/>
            <person name="Op den Camp H."/>
            <person name="Overmann J."/>
            <person name="Amann R."/>
            <person name="Jetten M.S.M."/>
            <person name="Mascher T."/>
            <person name="Medema M.H."/>
            <person name="Devos D.P."/>
            <person name="Kaster A.-K."/>
            <person name="Ovreas L."/>
            <person name="Rohde M."/>
            <person name="Galperin M.Y."/>
            <person name="Jogler C."/>
        </authorList>
    </citation>
    <scope>NUCLEOTIDE SEQUENCE [LARGE SCALE GENOMIC DNA]</scope>
    <source>
        <strain evidence="1 2">Mal52</strain>
    </source>
</reference>
<organism evidence="1 2">
    <name type="scientific">Symmachiella dynata</name>
    <dbReference type="NCBI Taxonomy" id="2527995"/>
    <lineage>
        <taxon>Bacteria</taxon>
        <taxon>Pseudomonadati</taxon>
        <taxon>Planctomycetota</taxon>
        <taxon>Planctomycetia</taxon>
        <taxon>Planctomycetales</taxon>
        <taxon>Planctomycetaceae</taxon>
        <taxon>Symmachiella</taxon>
    </lineage>
</organism>
<evidence type="ECO:0000313" key="2">
    <source>
        <dbReference type="Proteomes" id="UP000319383"/>
    </source>
</evidence>
<evidence type="ECO:0000313" key="1">
    <source>
        <dbReference type="EMBL" id="QDU43184.1"/>
    </source>
</evidence>
<sequence>MYFTQLLLLVIATAADEPLRLAEEMVAINADEARM</sequence>
<gene>
    <name evidence="1" type="ORF">Mal52_16560</name>
</gene>
<dbReference type="AlphaFoldDB" id="A0A517ZL14"/>
<dbReference type="EMBL" id="CP036276">
    <property type="protein sequence ID" value="QDU43184.1"/>
    <property type="molecule type" value="Genomic_DNA"/>
</dbReference>
<name>A0A517ZL14_9PLAN</name>
<dbReference type="KEGG" id="sdyn:Mal52_16560"/>
<protein>
    <submittedName>
        <fullName evidence="1">Uncharacterized protein</fullName>
    </submittedName>
</protein>